<feature type="coiled-coil region" evidence="1">
    <location>
        <begin position="104"/>
        <end position="209"/>
    </location>
</feature>
<dbReference type="GeneID" id="7840457"/>
<name>Q23T81_TETTS</name>
<protein>
    <submittedName>
        <fullName evidence="3">Uncharacterized protein</fullName>
    </submittedName>
</protein>
<gene>
    <name evidence="3" type="ORF">TTHERM_00667020</name>
</gene>
<dbReference type="Proteomes" id="UP000009168">
    <property type="component" value="Unassembled WGS sequence"/>
</dbReference>
<dbReference type="InParanoid" id="Q23T81"/>
<reference evidence="4" key="1">
    <citation type="journal article" date="2006" name="PLoS Biol.">
        <title>Macronuclear genome sequence of the ciliate Tetrahymena thermophila, a model eukaryote.</title>
        <authorList>
            <person name="Eisen J.A."/>
            <person name="Coyne R.S."/>
            <person name="Wu M."/>
            <person name="Wu D."/>
            <person name="Thiagarajan M."/>
            <person name="Wortman J.R."/>
            <person name="Badger J.H."/>
            <person name="Ren Q."/>
            <person name="Amedeo P."/>
            <person name="Jones K.M."/>
            <person name="Tallon L.J."/>
            <person name="Delcher A.L."/>
            <person name="Salzberg S.L."/>
            <person name="Silva J.C."/>
            <person name="Haas B.J."/>
            <person name="Majoros W.H."/>
            <person name="Farzad M."/>
            <person name="Carlton J.M."/>
            <person name="Smith R.K. Jr."/>
            <person name="Garg J."/>
            <person name="Pearlman R.E."/>
            <person name="Karrer K.M."/>
            <person name="Sun L."/>
            <person name="Manning G."/>
            <person name="Elde N.C."/>
            <person name="Turkewitz A.P."/>
            <person name="Asai D.J."/>
            <person name="Wilkes D.E."/>
            <person name="Wang Y."/>
            <person name="Cai H."/>
            <person name="Collins K."/>
            <person name="Stewart B.A."/>
            <person name="Lee S.R."/>
            <person name="Wilamowska K."/>
            <person name="Weinberg Z."/>
            <person name="Ruzzo W.L."/>
            <person name="Wloga D."/>
            <person name="Gaertig J."/>
            <person name="Frankel J."/>
            <person name="Tsao C.-C."/>
            <person name="Gorovsky M.A."/>
            <person name="Keeling P.J."/>
            <person name="Waller R.F."/>
            <person name="Patron N.J."/>
            <person name="Cherry J.M."/>
            <person name="Stover N.A."/>
            <person name="Krieger C.J."/>
            <person name="del Toro C."/>
            <person name="Ryder H.F."/>
            <person name="Williamson S.C."/>
            <person name="Barbeau R.A."/>
            <person name="Hamilton E.P."/>
            <person name="Orias E."/>
        </authorList>
    </citation>
    <scope>NUCLEOTIDE SEQUENCE [LARGE SCALE GENOMIC DNA]</scope>
    <source>
        <strain evidence="4">SB210</strain>
    </source>
</reference>
<evidence type="ECO:0000256" key="1">
    <source>
        <dbReference type="SAM" id="Coils"/>
    </source>
</evidence>
<keyword evidence="4" id="KW-1185">Reference proteome</keyword>
<dbReference type="EMBL" id="GG662636">
    <property type="protein sequence ID" value="EAR99825.3"/>
    <property type="molecule type" value="Genomic_DNA"/>
</dbReference>
<evidence type="ECO:0000256" key="2">
    <source>
        <dbReference type="SAM" id="MobiDB-lite"/>
    </source>
</evidence>
<dbReference type="RefSeq" id="XP_001020070.3">
    <property type="nucleotide sequence ID" value="XM_001020070.3"/>
</dbReference>
<feature type="region of interest" description="Disordered" evidence="2">
    <location>
        <begin position="1"/>
        <end position="42"/>
    </location>
</feature>
<sequence length="431" mass="52257">MSKSFQQRSAISFNDAKSVNNDDNESYIKQDSQSALSVSRSIQQQQSQFTREQFSAQSLQKVSESNLSEFHSQNLQDSQQIQEPQKQEITQLQNEVQKQKDMKLKEGDQSIQRAQQLIQQIEKQVHKRGIGDEDDENQKTYQKLIRQKREYEEEYLKKTKEFYLTEGMDIDKVQNFIVENFELNLMQQRAKMEEEIKEKEEILQQQFNQNRQLFPQRLPQISNIRANYYKQQKDIFKPLKQIEIKELYQQMKEKQKATDVSEFMEKRAFDQLEENYYKTYYEWLINQPQTEDQRAYLQELFVECFELTSTLNNQPESLDKPLIWHTLAFTENEKKYVDEWMRKKNLIKNNKYGFLEDDQEFEADEILRKTEKFFDTDLFLQQDYNEEQYSDDEKGNLKKILERKEPYNEDTLYNYDNEIKELEENQNEVQK</sequence>
<feature type="compositionally biased region" description="Polar residues" evidence="2">
    <location>
        <begin position="1"/>
        <end position="36"/>
    </location>
</feature>
<proteinExistence type="predicted"/>
<accession>Q23T81</accession>
<evidence type="ECO:0000313" key="3">
    <source>
        <dbReference type="EMBL" id="EAR99825.3"/>
    </source>
</evidence>
<evidence type="ECO:0000313" key="4">
    <source>
        <dbReference type="Proteomes" id="UP000009168"/>
    </source>
</evidence>
<dbReference type="eggNOG" id="ENOG502SX4D">
    <property type="taxonomic scope" value="Eukaryota"/>
</dbReference>
<dbReference type="AlphaFoldDB" id="Q23T81"/>
<keyword evidence="1" id="KW-0175">Coiled coil</keyword>
<dbReference type="KEGG" id="tet:TTHERM_00667020"/>
<dbReference type="HOGENOM" id="CLU_621870_0_0_1"/>
<feature type="region of interest" description="Disordered" evidence="2">
    <location>
        <begin position="65"/>
        <end position="87"/>
    </location>
</feature>
<organism evidence="3 4">
    <name type="scientific">Tetrahymena thermophila (strain SB210)</name>
    <dbReference type="NCBI Taxonomy" id="312017"/>
    <lineage>
        <taxon>Eukaryota</taxon>
        <taxon>Sar</taxon>
        <taxon>Alveolata</taxon>
        <taxon>Ciliophora</taxon>
        <taxon>Intramacronucleata</taxon>
        <taxon>Oligohymenophorea</taxon>
        <taxon>Hymenostomatida</taxon>
        <taxon>Tetrahymenina</taxon>
        <taxon>Tetrahymenidae</taxon>
        <taxon>Tetrahymena</taxon>
    </lineage>
</organism>